<dbReference type="AlphaFoldDB" id="A0A4U6TDA2"/>
<accession>A0A4U6TDA2</accession>
<name>A0A4U6TDA2_SETVI</name>
<dbReference type="OMA" id="TPMREHP"/>
<evidence type="ECO:0000313" key="2">
    <source>
        <dbReference type="EMBL" id="TKW00090.1"/>
    </source>
</evidence>
<gene>
    <name evidence="2" type="ORF">SEVIR_8G086100v2</name>
</gene>
<protein>
    <submittedName>
        <fullName evidence="2">Uncharacterized protein</fullName>
    </submittedName>
</protein>
<reference evidence="2" key="1">
    <citation type="submission" date="2019-03" db="EMBL/GenBank/DDBJ databases">
        <title>WGS assembly of Setaria viridis.</title>
        <authorList>
            <person name="Huang P."/>
            <person name="Jenkins J."/>
            <person name="Grimwood J."/>
            <person name="Barry K."/>
            <person name="Healey A."/>
            <person name="Mamidi S."/>
            <person name="Sreedasyam A."/>
            <person name="Shu S."/>
            <person name="Feldman M."/>
            <person name="Wu J."/>
            <person name="Yu Y."/>
            <person name="Chen C."/>
            <person name="Johnson J."/>
            <person name="Rokhsar D."/>
            <person name="Baxter I."/>
            <person name="Schmutz J."/>
            <person name="Brutnell T."/>
            <person name="Kellogg E."/>
        </authorList>
    </citation>
    <scope>NUCLEOTIDE SEQUENCE [LARGE SCALE GENOMIC DNA]</scope>
</reference>
<feature type="region of interest" description="Disordered" evidence="1">
    <location>
        <begin position="34"/>
        <end position="68"/>
    </location>
</feature>
<dbReference type="Proteomes" id="UP000298652">
    <property type="component" value="Chromosome 8"/>
</dbReference>
<organism evidence="2 3">
    <name type="scientific">Setaria viridis</name>
    <name type="common">Green bristlegrass</name>
    <name type="synonym">Setaria italica subsp. viridis</name>
    <dbReference type="NCBI Taxonomy" id="4556"/>
    <lineage>
        <taxon>Eukaryota</taxon>
        <taxon>Viridiplantae</taxon>
        <taxon>Streptophyta</taxon>
        <taxon>Embryophyta</taxon>
        <taxon>Tracheophyta</taxon>
        <taxon>Spermatophyta</taxon>
        <taxon>Magnoliopsida</taxon>
        <taxon>Liliopsida</taxon>
        <taxon>Poales</taxon>
        <taxon>Poaceae</taxon>
        <taxon>PACMAD clade</taxon>
        <taxon>Panicoideae</taxon>
        <taxon>Panicodae</taxon>
        <taxon>Paniceae</taxon>
        <taxon>Cenchrinae</taxon>
        <taxon>Setaria</taxon>
    </lineage>
</organism>
<keyword evidence="3" id="KW-1185">Reference proteome</keyword>
<evidence type="ECO:0000256" key="1">
    <source>
        <dbReference type="SAM" id="MobiDB-lite"/>
    </source>
</evidence>
<evidence type="ECO:0000313" key="3">
    <source>
        <dbReference type="Proteomes" id="UP000298652"/>
    </source>
</evidence>
<dbReference type="EMBL" id="CM016559">
    <property type="protein sequence ID" value="TKW00090.1"/>
    <property type="molecule type" value="Genomic_DNA"/>
</dbReference>
<dbReference type="Gramene" id="TKW00090">
    <property type="protein sequence ID" value="TKW00090"/>
    <property type="gene ID" value="SEVIR_8G086100v2"/>
</dbReference>
<sequence length="120" mass="13210">MSPAGAELRGAPGWSSWSSDACAARCSRPRFVAAARSTTLTSDDDSTRPLPWTRTPMREHPRARVRQRRRCPRDLMVQLGPRRACSPAASGTARPDRSRNLLILTAAAVAAASIRLRHRH</sequence>
<proteinExistence type="predicted"/>